<dbReference type="CDD" id="cd07431">
    <property type="entry name" value="PHP_PolIIIA"/>
    <property type="match status" value="1"/>
</dbReference>
<evidence type="ECO:0000313" key="14">
    <source>
        <dbReference type="Proteomes" id="UP000198948"/>
    </source>
</evidence>
<comment type="subunit">
    <text evidence="10">DNA polymerase III contains a core (composed of alpha, epsilon and theta chains) that associates with a tau subunit. This core dimerizes to form the POLIII' complex. PolIII' associates with the gamma complex (composed of gamma, delta, delta', psi and chi chains) and with the beta chain to form the complete DNA polymerase III complex.</text>
</comment>
<comment type="similarity">
    <text evidence="2">Belongs to the DNA polymerase type-C family. DnaE subfamily.</text>
</comment>
<dbReference type="PANTHER" id="PTHR32294:SF0">
    <property type="entry name" value="DNA POLYMERASE III SUBUNIT ALPHA"/>
    <property type="match status" value="1"/>
</dbReference>
<dbReference type="InterPro" id="IPR003141">
    <property type="entry name" value="Pol/His_phosphatase_N"/>
</dbReference>
<keyword evidence="8" id="KW-0239">DNA-directed DNA polymerase</keyword>
<dbReference type="InterPro" id="IPR004805">
    <property type="entry name" value="DnaE2/DnaE/PolC"/>
</dbReference>
<dbReference type="InterPro" id="IPR004013">
    <property type="entry name" value="PHP_dom"/>
</dbReference>
<evidence type="ECO:0000256" key="4">
    <source>
        <dbReference type="ARBA" id="ARBA00019114"/>
    </source>
</evidence>
<keyword evidence="7" id="KW-0235">DNA replication</keyword>
<keyword evidence="6" id="KW-0548">Nucleotidyltransferase</keyword>
<dbReference type="InterPro" id="IPR012340">
    <property type="entry name" value="NA-bd_OB-fold"/>
</dbReference>
<comment type="catalytic activity">
    <reaction evidence="11">
        <text>DNA(n) + a 2'-deoxyribonucleoside 5'-triphosphate = DNA(n+1) + diphosphate</text>
        <dbReference type="Rhea" id="RHEA:22508"/>
        <dbReference type="Rhea" id="RHEA-COMP:17339"/>
        <dbReference type="Rhea" id="RHEA-COMP:17340"/>
        <dbReference type="ChEBI" id="CHEBI:33019"/>
        <dbReference type="ChEBI" id="CHEBI:61560"/>
        <dbReference type="ChEBI" id="CHEBI:173112"/>
        <dbReference type="EC" id="2.7.7.7"/>
    </reaction>
</comment>
<sequence length="1110" mass="124910">MSFVHLQVISAYSLLQSTTSIEKLVAKAKEDGYQAIALTDINVLYGIIDFYKACKKADIKPILGLTLEIAGLIQENQVYQMVFLAENLAGYQQLMKLSSLKMLKNSHEVLTMDDINSHLENLIVITPGEQGEIEQALLGEQWDKAQQIAKKWLTYVANSHFYLGVQVQSNLVPIIAQLQTLAAQLQIKTVAMTDVRYLEPSDHFSTKVLRAIDDGEKLALETEAITGAYYLPKPETVVAQFEQYQLEAEINETLQIAHRIQVEIPLNQALFPKYLLAAGETAADKLRSLCEAGLARRVPQATADYQERLNHELQVIHKMGFDDYFLIIWDVITFAHQNEIVTGAGRGSAAGSLVSYTLGITDVDPIQYQLLFERFLNVERFTMPDIDLDIPDNKREAVLSYVQQKYGANHVAQIATFGTLAAKMALRDVARVFGLNQNEANVWSNAIPKQLGITLSQAYQDSAKLRQLVQETEKNKLLFETAQKIEGLPRHVSTHAAGVVMTDQPLDSLVPLQHGGNEIYLTQFAMGNVEEIGLLKMDFLGLKNLSILANAMQFLKKDNQVAIQLNELPLDDEATLQLFRQGDTTGVFQFESSGIRNVLRKLGPTSIEDVAAVNALYRPGPMENIDLFIRRKKGLEPIAYPHDSLKDILGVTYGVMVYQEQIMQIAAKMAGFTLGQADILRRAISKKKKDVLDEERKHFIDGALSQGYTEESASEVYNWIERFANYGFNRSHAVAYSFIAYQLAYLKAHYPAAFFAALLNGMIHNPTKIKEYILEAKKKKVAIAPPDINQSFYGFSLKDHTIQFGLGSIKTLRRDFVMEIIQNRKTHGPYKDLIDFSRRMDPKWMKEENLRPLIFAGVFDHLNENRGTLISSLEGVLSSVKYSGNNMDLLGILEPKYEQMPDLTLEEKLEMEETYLGAYVSGHPIEQYQDLMKLKKASFVAELVTGKKATIIGFIRQIKKIRTKKGEQMAFVQLSDSSGDLSLTLFPGTYRRFVKLLEKNSILLVTGKVEENQQDGMQLLVDEIVDAMPLNQVVEGNQCFIKITKEKENPKVLSQLKEVLTLGTGELPVILFYESTNKKIALNQEDWIQPLVGVKEQLQQLLGAENIVIK</sequence>
<evidence type="ECO:0000256" key="8">
    <source>
        <dbReference type="ARBA" id="ARBA00022932"/>
    </source>
</evidence>
<dbReference type="EMBL" id="FOHA01000003">
    <property type="protein sequence ID" value="SER68363.1"/>
    <property type="molecule type" value="Genomic_DNA"/>
</dbReference>
<comment type="subcellular location">
    <subcellularLocation>
        <location evidence="1">Cytoplasm</location>
    </subcellularLocation>
</comment>
<protein>
    <recommendedName>
        <fullName evidence="4">DNA polymerase III subunit alpha</fullName>
        <ecNumber evidence="3">2.7.7.7</ecNumber>
    </recommendedName>
</protein>
<organism evidence="13 14">
    <name type="scientific">Isobaculum melis</name>
    <dbReference type="NCBI Taxonomy" id="142588"/>
    <lineage>
        <taxon>Bacteria</taxon>
        <taxon>Bacillati</taxon>
        <taxon>Bacillota</taxon>
        <taxon>Bacilli</taxon>
        <taxon>Lactobacillales</taxon>
        <taxon>Carnobacteriaceae</taxon>
        <taxon>Isobaculum</taxon>
    </lineage>
</organism>
<evidence type="ECO:0000256" key="2">
    <source>
        <dbReference type="ARBA" id="ARBA00009496"/>
    </source>
</evidence>
<dbReference type="CDD" id="cd04485">
    <property type="entry name" value="DnaE_OBF"/>
    <property type="match status" value="1"/>
</dbReference>
<dbReference type="OrthoDB" id="9803237at2"/>
<keyword evidence="5" id="KW-0808">Transferase</keyword>
<dbReference type="Gene3D" id="1.10.150.870">
    <property type="match status" value="1"/>
</dbReference>
<accession>A0A1H9R8T9</accession>
<dbReference type="SUPFAM" id="SSF50249">
    <property type="entry name" value="Nucleic acid-binding proteins"/>
    <property type="match status" value="1"/>
</dbReference>
<dbReference type="AlphaFoldDB" id="A0A1H9R8T9"/>
<evidence type="ECO:0000313" key="13">
    <source>
        <dbReference type="EMBL" id="SER68363.1"/>
    </source>
</evidence>
<dbReference type="SUPFAM" id="SSF89550">
    <property type="entry name" value="PHP domain-like"/>
    <property type="match status" value="1"/>
</dbReference>
<dbReference type="InterPro" id="IPR011708">
    <property type="entry name" value="DNA_pol3_alpha_NTPase_dom"/>
</dbReference>
<evidence type="ECO:0000259" key="12">
    <source>
        <dbReference type="SMART" id="SM00481"/>
    </source>
</evidence>
<dbReference type="Proteomes" id="UP000198948">
    <property type="component" value="Unassembled WGS sequence"/>
</dbReference>
<dbReference type="Gene3D" id="2.40.50.140">
    <property type="entry name" value="Nucleic acid-binding proteins"/>
    <property type="match status" value="1"/>
</dbReference>
<dbReference type="Gene3D" id="1.10.10.1600">
    <property type="entry name" value="Bacterial DNA polymerase III alpha subunit, thumb domain"/>
    <property type="match status" value="1"/>
</dbReference>
<evidence type="ECO:0000256" key="9">
    <source>
        <dbReference type="ARBA" id="ARBA00025611"/>
    </source>
</evidence>
<name>A0A1H9R8T9_9LACT</name>
<dbReference type="GO" id="GO:0003676">
    <property type="term" value="F:nucleic acid binding"/>
    <property type="evidence" value="ECO:0007669"/>
    <property type="project" value="InterPro"/>
</dbReference>
<dbReference type="Pfam" id="PF02811">
    <property type="entry name" value="PHP"/>
    <property type="match status" value="1"/>
</dbReference>
<evidence type="ECO:0000256" key="10">
    <source>
        <dbReference type="ARBA" id="ARBA00026073"/>
    </source>
</evidence>
<dbReference type="Pfam" id="PF07733">
    <property type="entry name" value="DNA_pol3_alpha"/>
    <property type="match status" value="1"/>
</dbReference>
<dbReference type="PANTHER" id="PTHR32294">
    <property type="entry name" value="DNA POLYMERASE III SUBUNIT ALPHA"/>
    <property type="match status" value="1"/>
</dbReference>
<gene>
    <name evidence="13" type="ORF">SAMN04488559_10392</name>
</gene>
<dbReference type="InterPro" id="IPR004365">
    <property type="entry name" value="NA-bd_OB_tRNA"/>
</dbReference>
<keyword evidence="14" id="KW-1185">Reference proteome</keyword>
<dbReference type="SMART" id="SM00481">
    <property type="entry name" value="POLIIIAc"/>
    <property type="match status" value="1"/>
</dbReference>
<dbReference type="InterPro" id="IPR041931">
    <property type="entry name" value="DNA_pol3_alpha_thumb_dom"/>
</dbReference>
<comment type="function">
    <text evidence="9">DNA polymerase III is a complex, multichain enzyme responsible for most of the replicative synthesis in bacteria. This DNA polymerase also exhibits 3' to 5' exonuclease activity. The alpha chain is the DNA polymerase.</text>
</comment>
<evidence type="ECO:0000256" key="7">
    <source>
        <dbReference type="ARBA" id="ARBA00022705"/>
    </source>
</evidence>
<dbReference type="NCBIfam" id="NF004226">
    <property type="entry name" value="PRK05673.1"/>
    <property type="match status" value="1"/>
</dbReference>
<dbReference type="InterPro" id="IPR029460">
    <property type="entry name" value="DNAPol_HHH"/>
</dbReference>
<reference evidence="13 14" key="1">
    <citation type="submission" date="2016-10" db="EMBL/GenBank/DDBJ databases">
        <authorList>
            <person name="de Groot N.N."/>
        </authorList>
    </citation>
    <scope>NUCLEOTIDE SEQUENCE [LARGE SCALE GENOMIC DNA]</scope>
    <source>
        <strain evidence="13 14">DSM 13760</strain>
    </source>
</reference>
<dbReference type="STRING" id="142588.SAMN04488559_10392"/>
<dbReference type="Gene3D" id="3.20.20.140">
    <property type="entry name" value="Metal-dependent hydrolases"/>
    <property type="match status" value="1"/>
</dbReference>
<dbReference type="Pfam" id="PF17657">
    <property type="entry name" value="DNA_pol3_finger"/>
    <property type="match status" value="1"/>
</dbReference>
<evidence type="ECO:0000256" key="5">
    <source>
        <dbReference type="ARBA" id="ARBA00022679"/>
    </source>
</evidence>
<feature type="domain" description="Polymerase/histidinol phosphatase N-terminal" evidence="12">
    <location>
        <begin position="4"/>
        <end position="71"/>
    </location>
</feature>
<evidence type="ECO:0000256" key="6">
    <source>
        <dbReference type="ARBA" id="ARBA00022695"/>
    </source>
</evidence>
<dbReference type="RefSeq" id="WP_092650536.1">
    <property type="nucleotide sequence ID" value="NZ_FOHA01000003.1"/>
</dbReference>
<evidence type="ECO:0000256" key="1">
    <source>
        <dbReference type="ARBA" id="ARBA00004496"/>
    </source>
</evidence>
<dbReference type="GO" id="GO:0005737">
    <property type="term" value="C:cytoplasm"/>
    <property type="evidence" value="ECO:0007669"/>
    <property type="project" value="UniProtKB-SubCell"/>
</dbReference>
<dbReference type="InterPro" id="IPR016195">
    <property type="entry name" value="Pol/histidinol_Pase-like"/>
</dbReference>
<dbReference type="Pfam" id="PF01336">
    <property type="entry name" value="tRNA_anti-codon"/>
    <property type="match status" value="1"/>
</dbReference>
<dbReference type="EC" id="2.7.7.7" evidence="3"/>
<dbReference type="GO" id="GO:0006260">
    <property type="term" value="P:DNA replication"/>
    <property type="evidence" value="ECO:0007669"/>
    <property type="project" value="UniProtKB-KW"/>
</dbReference>
<evidence type="ECO:0000256" key="3">
    <source>
        <dbReference type="ARBA" id="ARBA00012417"/>
    </source>
</evidence>
<dbReference type="GO" id="GO:0008408">
    <property type="term" value="F:3'-5' exonuclease activity"/>
    <property type="evidence" value="ECO:0007669"/>
    <property type="project" value="InterPro"/>
</dbReference>
<dbReference type="NCBIfam" id="TIGR00594">
    <property type="entry name" value="polc"/>
    <property type="match status" value="1"/>
</dbReference>
<evidence type="ECO:0000256" key="11">
    <source>
        <dbReference type="ARBA" id="ARBA00049244"/>
    </source>
</evidence>
<proteinExistence type="inferred from homology"/>
<dbReference type="GO" id="GO:0003887">
    <property type="term" value="F:DNA-directed DNA polymerase activity"/>
    <property type="evidence" value="ECO:0007669"/>
    <property type="project" value="UniProtKB-KW"/>
</dbReference>
<dbReference type="InterPro" id="IPR040982">
    <property type="entry name" value="DNA_pol3_finger"/>
</dbReference>
<dbReference type="Pfam" id="PF14579">
    <property type="entry name" value="HHH_6"/>
    <property type="match status" value="1"/>
</dbReference>